<protein>
    <submittedName>
        <fullName evidence="1">16692_t:CDS:1</fullName>
    </submittedName>
</protein>
<evidence type="ECO:0000313" key="2">
    <source>
        <dbReference type="Proteomes" id="UP000789366"/>
    </source>
</evidence>
<dbReference type="EMBL" id="CAJVPW010031118">
    <property type="protein sequence ID" value="CAG8725742.1"/>
    <property type="molecule type" value="Genomic_DNA"/>
</dbReference>
<organism evidence="1 2">
    <name type="scientific">Cetraspora pellucida</name>
    <dbReference type="NCBI Taxonomy" id="1433469"/>
    <lineage>
        <taxon>Eukaryota</taxon>
        <taxon>Fungi</taxon>
        <taxon>Fungi incertae sedis</taxon>
        <taxon>Mucoromycota</taxon>
        <taxon>Glomeromycotina</taxon>
        <taxon>Glomeromycetes</taxon>
        <taxon>Diversisporales</taxon>
        <taxon>Gigasporaceae</taxon>
        <taxon>Cetraspora</taxon>
    </lineage>
</organism>
<name>A0ACA9PXA9_9GLOM</name>
<comment type="caution">
    <text evidence="1">The sequence shown here is derived from an EMBL/GenBank/DDBJ whole genome shotgun (WGS) entry which is preliminary data.</text>
</comment>
<feature type="non-terminal residue" evidence="1">
    <location>
        <position position="1"/>
    </location>
</feature>
<keyword evidence="2" id="KW-1185">Reference proteome</keyword>
<reference evidence="1" key="1">
    <citation type="submission" date="2021-06" db="EMBL/GenBank/DDBJ databases">
        <authorList>
            <person name="Kallberg Y."/>
            <person name="Tangrot J."/>
            <person name="Rosling A."/>
        </authorList>
    </citation>
    <scope>NUCLEOTIDE SEQUENCE</scope>
    <source>
        <strain evidence="1">28 12/20/2015</strain>
    </source>
</reference>
<dbReference type="Proteomes" id="UP000789366">
    <property type="component" value="Unassembled WGS sequence"/>
</dbReference>
<sequence length="64" mass="7270">AANKYNYPVLEKIAQDFLAIQATSVLCEEAFSITSKTLSKLRNRLKSKTAHALLCFKNWIKIIL</sequence>
<feature type="non-terminal residue" evidence="1">
    <location>
        <position position="64"/>
    </location>
</feature>
<evidence type="ECO:0000313" key="1">
    <source>
        <dbReference type="EMBL" id="CAG8725742.1"/>
    </source>
</evidence>
<accession>A0ACA9PXA9</accession>
<proteinExistence type="predicted"/>
<gene>
    <name evidence="1" type="ORF">SPELUC_LOCUS12746</name>
</gene>